<keyword evidence="3" id="KW-1185">Reference proteome</keyword>
<feature type="region of interest" description="Disordered" evidence="1">
    <location>
        <begin position="1"/>
        <end position="47"/>
    </location>
</feature>
<dbReference type="EMBL" id="CP001802">
    <property type="protein sequence ID" value="ACY21470.1"/>
    <property type="molecule type" value="Genomic_DNA"/>
</dbReference>
<organism evidence="2 3">
    <name type="scientific">Gordonia bronchialis (strain ATCC 25592 / DSM 43247 / BCRC 13721 / JCM 3198 / KCTC 3076 / NBRC 16047 / NCTC 10667)</name>
    <name type="common">Rhodococcus bronchialis</name>
    <dbReference type="NCBI Taxonomy" id="526226"/>
    <lineage>
        <taxon>Bacteria</taxon>
        <taxon>Bacillati</taxon>
        <taxon>Actinomycetota</taxon>
        <taxon>Actinomycetes</taxon>
        <taxon>Mycobacteriales</taxon>
        <taxon>Gordoniaceae</taxon>
        <taxon>Gordonia</taxon>
    </lineage>
</organism>
<dbReference type="Proteomes" id="UP000001219">
    <property type="component" value="Chromosome"/>
</dbReference>
<evidence type="ECO:0000256" key="1">
    <source>
        <dbReference type="SAM" id="MobiDB-lite"/>
    </source>
</evidence>
<reference evidence="3" key="1">
    <citation type="submission" date="2009-10" db="EMBL/GenBank/DDBJ databases">
        <title>The complete chromosome of Gordonia bronchialis DSM 43247.</title>
        <authorList>
            <consortium name="US DOE Joint Genome Institute (JGI-PGF)"/>
            <person name="Lucas S."/>
            <person name="Copeland A."/>
            <person name="Lapidus A."/>
            <person name="Glavina del Rio T."/>
            <person name="Dalin E."/>
            <person name="Tice H."/>
            <person name="Bruce D."/>
            <person name="Goodwin L."/>
            <person name="Pitluck S."/>
            <person name="Kyrpides N."/>
            <person name="Mavromatis K."/>
            <person name="Ivanova N."/>
            <person name="Ovchinnikova G."/>
            <person name="Saunders E."/>
            <person name="Brettin T."/>
            <person name="Detter J.C."/>
            <person name="Han C."/>
            <person name="Larimer F."/>
            <person name="Land M."/>
            <person name="Hauser L."/>
            <person name="Markowitz V."/>
            <person name="Cheng J.-F."/>
            <person name="Hugenholtz P."/>
            <person name="Woyke T."/>
            <person name="Wu D."/>
            <person name="Jando M."/>
            <person name="Schneider S."/>
            <person name="Goeker M."/>
            <person name="Klenk H.-P."/>
            <person name="Eisen J.A."/>
        </authorList>
    </citation>
    <scope>NUCLEOTIDE SEQUENCE [LARGE SCALE GENOMIC DNA]</scope>
    <source>
        <strain evidence="3">ATCC 25592 / DSM 43247 / BCRC 13721 / JCM 3198 / KCTC 3076 / NBRC 16047 / NCTC 10667</strain>
    </source>
</reference>
<evidence type="ECO:0000313" key="2">
    <source>
        <dbReference type="EMBL" id="ACY21470.1"/>
    </source>
</evidence>
<gene>
    <name evidence="2" type="ordered locus">Gbro_2222</name>
</gene>
<dbReference type="HOGENOM" id="CLU_3168608_0_0_11"/>
<evidence type="ECO:0000313" key="3">
    <source>
        <dbReference type="Proteomes" id="UP000001219"/>
    </source>
</evidence>
<name>D0LBQ6_GORB4</name>
<dbReference type="KEGG" id="gbr:Gbro_2222"/>
<dbReference type="AlphaFoldDB" id="D0LBQ6"/>
<dbReference type="STRING" id="526226.Gbro_2222"/>
<sequence>MDTSQKPADEEHSHTLPAGTDKWPPPAVHHRHVIPPHRGGQREESTR</sequence>
<reference evidence="2 3" key="2">
    <citation type="journal article" date="2010" name="Stand. Genomic Sci.">
        <title>Complete genome sequence of Gordonia bronchialis type strain (3410).</title>
        <authorList>
            <person name="Ivanova N."/>
            <person name="Sikorski J."/>
            <person name="Jando M."/>
            <person name="Lapidus A."/>
            <person name="Nolan M."/>
            <person name="Lucas S."/>
            <person name="Del Rio T.G."/>
            <person name="Tice H."/>
            <person name="Copeland A."/>
            <person name="Cheng J.F."/>
            <person name="Chen F."/>
            <person name="Bruce D."/>
            <person name="Goodwin L."/>
            <person name="Pitluck S."/>
            <person name="Mavromatis K."/>
            <person name="Ovchinnikova G."/>
            <person name="Pati A."/>
            <person name="Chen A."/>
            <person name="Palaniappan K."/>
            <person name="Land M."/>
            <person name="Hauser L."/>
            <person name="Chang Y.J."/>
            <person name="Jeffries C.D."/>
            <person name="Chain P."/>
            <person name="Saunders E."/>
            <person name="Han C."/>
            <person name="Detter J.C."/>
            <person name="Brettin T."/>
            <person name="Rohde M."/>
            <person name="Goker M."/>
            <person name="Bristow J."/>
            <person name="Eisen J.A."/>
            <person name="Markowitz V."/>
            <person name="Hugenholtz P."/>
            <person name="Klenk H.P."/>
            <person name="Kyrpides N.C."/>
        </authorList>
    </citation>
    <scope>NUCLEOTIDE SEQUENCE [LARGE SCALE GENOMIC DNA]</scope>
    <source>
        <strain evidence="3">ATCC 25592 / DSM 43247 / BCRC 13721 / JCM 3198 / KCTC 3076 / NBRC 16047 / NCTC 10667</strain>
    </source>
</reference>
<protein>
    <submittedName>
        <fullName evidence="2">Uncharacterized protein</fullName>
    </submittedName>
</protein>
<proteinExistence type="predicted"/>
<accession>D0LBQ6</accession>